<evidence type="ECO:0000313" key="4">
    <source>
        <dbReference type="EMBL" id="CAK0900801.1"/>
    </source>
</evidence>
<keyword evidence="2" id="KW-1133">Transmembrane helix</keyword>
<accession>A0ABN9VWS9</accession>
<keyword evidence="2" id="KW-0472">Membrane</keyword>
<keyword evidence="2" id="KW-0812">Transmembrane</keyword>
<feature type="region of interest" description="Disordered" evidence="1">
    <location>
        <begin position="548"/>
        <end position="573"/>
    </location>
</feature>
<feature type="transmembrane region" description="Helical" evidence="2">
    <location>
        <begin position="453"/>
        <end position="473"/>
    </location>
</feature>
<dbReference type="EMBL" id="CAUYUJ010017741">
    <property type="protein sequence ID" value="CAK0877473.1"/>
    <property type="molecule type" value="Genomic_DNA"/>
</dbReference>
<protein>
    <recommendedName>
        <fullName evidence="6">Reverse transcriptase Ty1/copia-type domain-containing protein</fullName>
    </recommendedName>
</protein>
<evidence type="ECO:0000256" key="2">
    <source>
        <dbReference type="SAM" id="Phobius"/>
    </source>
</evidence>
<evidence type="ECO:0000313" key="3">
    <source>
        <dbReference type="EMBL" id="CAK0877473.1"/>
    </source>
</evidence>
<keyword evidence="5" id="KW-1185">Reference proteome</keyword>
<proteinExistence type="predicted"/>
<sequence length="573" mass="63547">MVASQDLPRGWEFDGTEAKLSDIFADNSTRNMTPHERAALMQGKRKELTEFFGYDVWEFHGPNGEVDPRRIHKVPKDAAELMGIEPDTLTKLIKPMRGQVDAPRRWWLRAVDDLKASGLKQHPLGPCMFLTFDKDGNCDGFIILYVDDTLGGGDGRPGSNYSRAIAEAKRKFKFRKWIEDDKMDHCGSDVTQTPHWDNPKSNSSEIEVKMATYAKNLKPSTIDQKSSDNPRELTIKEKRQLRGLLGALQWPSSQACPHLSASVSTHQGQLPTATVGTAKEANKTLRLYKQNSDVGLKMKKIGQVCDIVFVAMTDAAWGVRQDGPSQGGCVILACHKKIFDGHESDFSAIDWKSFKLLRMARSSLHAESQAAAAGMGGLEFAKRFWAAMIYDGVDITKGETTRTAGELAIVVDAKALYDAAQKESIASFQDKRAGIEVLALRYDMKGENDGCGIGIWCAMAFLLLGLCGAYPVASHLIKRKEAEYKCKADLAILRAKAEKERIEKESEPKEPPRDERGGSSNDLYAARTVGVQSMTTYKLSGDVWRPQHQAQGFRRAGEVTTEPELAEGFRAHK</sequence>
<feature type="compositionally biased region" description="Basic and acidic residues" evidence="1">
    <location>
        <begin position="499"/>
        <end position="517"/>
    </location>
</feature>
<dbReference type="EMBL" id="CAUYUJ010020838">
    <property type="protein sequence ID" value="CAK0900801.1"/>
    <property type="molecule type" value="Genomic_DNA"/>
</dbReference>
<comment type="caution">
    <text evidence="3">The sequence shown here is derived from an EMBL/GenBank/DDBJ whole genome shotgun (WGS) entry which is preliminary data.</text>
</comment>
<dbReference type="Proteomes" id="UP001189429">
    <property type="component" value="Unassembled WGS sequence"/>
</dbReference>
<evidence type="ECO:0000313" key="5">
    <source>
        <dbReference type="Proteomes" id="UP001189429"/>
    </source>
</evidence>
<feature type="region of interest" description="Disordered" evidence="1">
    <location>
        <begin position="499"/>
        <end position="525"/>
    </location>
</feature>
<evidence type="ECO:0008006" key="6">
    <source>
        <dbReference type="Google" id="ProtNLM"/>
    </source>
</evidence>
<reference evidence="3" key="1">
    <citation type="submission" date="2023-10" db="EMBL/GenBank/DDBJ databases">
        <authorList>
            <person name="Chen Y."/>
            <person name="Shah S."/>
            <person name="Dougan E. K."/>
            <person name="Thang M."/>
            <person name="Chan C."/>
        </authorList>
    </citation>
    <scope>NUCLEOTIDE SEQUENCE [LARGE SCALE GENOMIC DNA]</scope>
</reference>
<gene>
    <name evidence="3" type="ORF">PCOR1329_LOCUS61524</name>
    <name evidence="4" type="ORF">PCOR1329_LOCUS77998</name>
</gene>
<organism evidence="3 5">
    <name type="scientific">Prorocentrum cordatum</name>
    <dbReference type="NCBI Taxonomy" id="2364126"/>
    <lineage>
        <taxon>Eukaryota</taxon>
        <taxon>Sar</taxon>
        <taxon>Alveolata</taxon>
        <taxon>Dinophyceae</taxon>
        <taxon>Prorocentrales</taxon>
        <taxon>Prorocentraceae</taxon>
        <taxon>Prorocentrum</taxon>
    </lineage>
</organism>
<name>A0ABN9VWS9_9DINO</name>
<evidence type="ECO:0000256" key="1">
    <source>
        <dbReference type="SAM" id="MobiDB-lite"/>
    </source>
</evidence>